<keyword evidence="1" id="KW-0812">Transmembrane</keyword>
<accession>A0A239GEC3</accession>
<organism evidence="2 3">
    <name type="scientific">Actinacidiphila glaucinigra</name>
    <dbReference type="NCBI Taxonomy" id="235986"/>
    <lineage>
        <taxon>Bacteria</taxon>
        <taxon>Bacillati</taxon>
        <taxon>Actinomycetota</taxon>
        <taxon>Actinomycetes</taxon>
        <taxon>Kitasatosporales</taxon>
        <taxon>Streptomycetaceae</taxon>
        <taxon>Actinacidiphila</taxon>
    </lineage>
</organism>
<evidence type="ECO:0000313" key="3">
    <source>
        <dbReference type="Proteomes" id="UP000198280"/>
    </source>
</evidence>
<feature type="transmembrane region" description="Helical" evidence="1">
    <location>
        <begin position="116"/>
        <end position="137"/>
    </location>
</feature>
<evidence type="ECO:0000256" key="1">
    <source>
        <dbReference type="SAM" id="Phobius"/>
    </source>
</evidence>
<feature type="transmembrane region" description="Helical" evidence="1">
    <location>
        <begin position="45"/>
        <end position="71"/>
    </location>
</feature>
<evidence type="ECO:0000313" key="2">
    <source>
        <dbReference type="EMBL" id="SNS67381.1"/>
    </source>
</evidence>
<dbReference type="EMBL" id="FZOF01000007">
    <property type="protein sequence ID" value="SNS67381.1"/>
    <property type="molecule type" value="Genomic_DNA"/>
</dbReference>
<reference evidence="2 3" key="1">
    <citation type="submission" date="2017-06" db="EMBL/GenBank/DDBJ databases">
        <authorList>
            <person name="Kim H.J."/>
            <person name="Triplett B.A."/>
        </authorList>
    </citation>
    <scope>NUCLEOTIDE SEQUENCE [LARGE SCALE GENOMIC DNA]</scope>
    <source>
        <strain evidence="2 3">CGMCC 4.1858</strain>
    </source>
</reference>
<feature type="transmembrane region" description="Helical" evidence="1">
    <location>
        <begin position="83"/>
        <end position="104"/>
    </location>
</feature>
<dbReference type="RefSeq" id="WP_089224774.1">
    <property type="nucleotide sequence ID" value="NZ_FZOF01000007.1"/>
</dbReference>
<keyword evidence="3" id="KW-1185">Reference proteome</keyword>
<dbReference type="Proteomes" id="UP000198280">
    <property type="component" value="Unassembled WGS sequence"/>
</dbReference>
<gene>
    <name evidence="2" type="ORF">SAMN05216252_107359</name>
</gene>
<name>A0A239GEC3_9ACTN</name>
<sequence length="151" mass="16040">MTEPQASQSVAAWRFRLLIGMPGIAMISGLLLGGSAEISFYPSSAFPVLGCLFGGIAGVVGGLISWLLLMLPPARWVMRSKAAPLALACVSFAGDAWTLHVFTVEGFTEFIVSGDAAIQIFFLGHMALAYMTGWYAVRIATVQDGGRQPAR</sequence>
<keyword evidence="1" id="KW-1133">Transmembrane helix</keyword>
<feature type="transmembrane region" description="Helical" evidence="1">
    <location>
        <begin position="12"/>
        <end position="33"/>
    </location>
</feature>
<protein>
    <submittedName>
        <fullName evidence="2">Uncharacterized protein</fullName>
    </submittedName>
</protein>
<proteinExistence type="predicted"/>
<keyword evidence="1" id="KW-0472">Membrane</keyword>
<dbReference type="AlphaFoldDB" id="A0A239GEC3"/>